<gene>
    <name evidence="1" type="ORF">BTMF_LOCUS185</name>
</gene>
<proteinExistence type="predicted"/>
<accession>A0A0R3Q3F3</accession>
<dbReference type="EMBL" id="UZAG01000070">
    <property type="protein sequence ID" value="VDO06961.1"/>
    <property type="molecule type" value="Genomic_DNA"/>
</dbReference>
<name>A0A0R3Q3F3_9BILA</name>
<sequence length="55" mass="6641">MPTTASVNYFFSFLKEAATDTSLTEFCETLWRRQRYEYFLEFNLNKTKIERNSDS</sequence>
<reference evidence="3" key="1">
    <citation type="submission" date="2017-02" db="UniProtKB">
        <authorList>
            <consortium name="WormBaseParasite"/>
        </authorList>
    </citation>
    <scope>IDENTIFICATION</scope>
</reference>
<reference evidence="1 2" key="2">
    <citation type="submission" date="2018-11" db="EMBL/GenBank/DDBJ databases">
        <authorList>
            <consortium name="Pathogen Informatics"/>
        </authorList>
    </citation>
    <scope>NUCLEOTIDE SEQUENCE [LARGE SCALE GENOMIC DNA]</scope>
</reference>
<evidence type="ECO:0000313" key="3">
    <source>
        <dbReference type="WBParaSite" id="BTMF_0000082101-mRNA-1"/>
    </source>
</evidence>
<protein>
    <submittedName>
        <fullName evidence="3">RGS domain-containing protein</fullName>
    </submittedName>
</protein>
<dbReference type="WBParaSite" id="BTMF_0000082101-mRNA-1">
    <property type="protein sequence ID" value="BTMF_0000082101-mRNA-1"/>
    <property type="gene ID" value="BTMF_0000082101"/>
</dbReference>
<dbReference type="AlphaFoldDB" id="A0A0R3Q3F3"/>
<evidence type="ECO:0000313" key="2">
    <source>
        <dbReference type="Proteomes" id="UP000280834"/>
    </source>
</evidence>
<organism evidence="3">
    <name type="scientific">Brugia timori</name>
    <dbReference type="NCBI Taxonomy" id="42155"/>
    <lineage>
        <taxon>Eukaryota</taxon>
        <taxon>Metazoa</taxon>
        <taxon>Ecdysozoa</taxon>
        <taxon>Nematoda</taxon>
        <taxon>Chromadorea</taxon>
        <taxon>Rhabditida</taxon>
        <taxon>Spirurina</taxon>
        <taxon>Spiruromorpha</taxon>
        <taxon>Filarioidea</taxon>
        <taxon>Onchocercidae</taxon>
        <taxon>Brugia</taxon>
    </lineage>
</organism>
<keyword evidence="2" id="KW-1185">Reference proteome</keyword>
<dbReference type="Proteomes" id="UP000280834">
    <property type="component" value="Unassembled WGS sequence"/>
</dbReference>
<evidence type="ECO:0000313" key="1">
    <source>
        <dbReference type="EMBL" id="VDO06961.1"/>
    </source>
</evidence>